<protein>
    <submittedName>
        <fullName evidence="2">Chromosome partitioning protein</fullName>
    </submittedName>
</protein>
<name>A0A4R3XVA6_9PROT</name>
<dbReference type="Pfam" id="PF13614">
    <property type="entry name" value="AAA_31"/>
    <property type="match status" value="1"/>
</dbReference>
<dbReference type="InterPro" id="IPR050678">
    <property type="entry name" value="DNA_Partitioning_ATPase"/>
</dbReference>
<dbReference type="EMBL" id="SMCO01000019">
    <property type="protein sequence ID" value="TCV82711.1"/>
    <property type="molecule type" value="Genomic_DNA"/>
</dbReference>
<sequence length="247" mass="26718">MKTVVISNQKGGVGKTAISVHQAHYLEEQGKSVLLLDLDPQANASKTLAAYKSGVLASALFDGTLTAIENKGGITVVEADNALMNIERAEPKLIIPAFKKTLDAVSADFDYCVIDTPPQFGMRLSCALIAADYVLSPIELDEYAIDGIVKMLQTIFGIKQKYNPELTFLGILPNRLNAHSVAQKAALEGLLAQYAQYMIPAKIGNRSSIPEALRAGVPVWKLKKSSAKEAGIEMLKAFKIIQERMGI</sequence>
<accession>A0A4R3XVA6</accession>
<dbReference type="AlphaFoldDB" id="A0A4R3XVA6"/>
<dbReference type="RefSeq" id="WP_124944907.1">
    <property type="nucleotide sequence ID" value="NZ_BHVT01000004.1"/>
</dbReference>
<dbReference type="PANTHER" id="PTHR13696:SF99">
    <property type="entry name" value="COBYRINIC ACID AC-DIAMIDE SYNTHASE"/>
    <property type="match status" value="1"/>
</dbReference>
<reference evidence="2 3" key="1">
    <citation type="submission" date="2019-03" db="EMBL/GenBank/DDBJ databases">
        <title>Genomic Encyclopedia of Type Strains, Phase IV (KMG-IV): sequencing the most valuable type-strain genomes for metagenomic binning, comparative biology and taxonomic classification.</title>
        <authorList>
            <person name="Goeker M."/>
        </authorList>
    </citation>
    <scope>NUCLEOTIDE SEQUENCE [LARGE SCALE GENOMIC DNA]</scope>
    <source>
        <strain evidence="2 3">DSM 100309</strain>
    </source>
</reference>
<gene>
    <name evidence="2" type="ORF">EDC63_11928</name>
</gene>
<proteinExistence type="predicted"/>
<evidence type="ECO:0000259" key="1">
    <source>
        <dbReference type="Pfam" id="PF13614"/>
    </source>
</evidence>
<dbReference type="OrthoDB" id="69313at2"/>
<dbReference type="Gene3D" id="3.40.50.300">
    <property type="entry name" value="P-loop containing nucleotide triphosphate hydrolases"/>
    <property type="match status" value="1"/>
</dbReference>
<dbReference type="CDD" id="cd02042">
    <property type="entry name" value="ParAB_family"/>
    <property type="match status" value="1"/>
</dbReference>
<dbReference type="InterPro" id="IPR025669">
    <property type="entry name" value="AAA_dom"/>
</dbReference>
<evidence type="ECO:0000313" key="2">
    <source>
        <dbReference type="EMBL" id="TCV82711.1"/>
    </source>
</evidence>
<dbReference type="PIRSF" id="PIRSF009320">
    <property type="entry name" value="Nuc_binding_HP_1000"/>
    <property type="match status" value="1"/>
</dbReference>
<dbReference type="Proteomes" id="UP000295367">
    <property type="component" value="Unassembled WGS sequence"/>
</dbReference>
<dbReference type="SUPFAM" id="SSF52540">
    <property type="entry name" value="P-loop containing nucleoside triphosphate hydrolases"/>
    <property type="match status" value="1"/>
</dbReference>
<keyword evidence="3" id="KW-1185">Reference proteome</keyword>
<organism evidence="2 3">
    <name type="scientific">Sulfurirhabdus autotrophica</name>
    <dbReference type="NCBI Taxonomy" id="1706046"/>
    <lineage>
        <taxon>Bacteria</taxon>
        <taxon>Pseudomonadati</taxon>
        <taxon>Pseudomonadota</taxon>
        <taxon>Betaproteobacteria</taxon>
        <taxon>Nitrosomonadales</taxon>
        <taxon>Sulfuricellaceae</taxon>
        <taxon>Sulfurirhabdus</taxon>
    </lineage>
</organism>
<comment type="caution">
    <text evidence="2">The sequence shown here is derived from an EMBL/GenBank/DDBJ whole genome shotgun (WGS) entry which is preliminary data.</text>
</comment>
<dbReference type="PANTHER" id="PTHR13696">
    <property type="entry name" value="P-LOOP CONTAINING NUCLEOSIDE TRIPHOSPHATE HYDROLASE"/>
    <property type="match status" value="1"/>
</dbReference>
<feature type="domain" description="AAA" evidence="1">
    <location>
        <begin position="1"/>
        <end position="167"/>
    </location>
</feature>
<evidence type="ECO:0000313" key="3">
    <source>
        <dbReference type="Proteomes" id="UP000295367"/>
    </source>
</evidence>
<dbReference type="InterPro" id="IPR027417">
    <property type="entry name" value="P-loop_NTPase"/>
</dbReference>